<evidence type="ECO:0000313" key="2">
    <source>
        <dbReference type="Proteomes" id="UP000694851"/>
    </source>
</evidence>
<evidence type="ECO:0000256" key="1">
    <source>
        <dbReference type="SAM" id="MobiDB-lite"/>
    </source>
</evidence>
<feature type="compositionally biased region" description="Polar residues" evidence="1">
    <location>
        <begin position="124"/>
        <end position="137"/>
    </location>
</feature>
<proteinExistence type="predicted"/>
<organism evidence="2 3">
    <name type="scientific">Hipposideros armiger</name>
    <name type="common">Great Himalayan leaf-nosed bat</name>
    <dbReference type="NCBI Taxonomy" id="186990"/>
    <lineage>
        <taxon>Eukaryota</taxon>
        <taxon>Metazoa</taxon>
        <taxon>Chordata</taxon>
        <taxon>Craniata</taxon>
        <taxon>Vertebrata</taxon>
        <taxon>Euteleostomi</taxon>
        <taxon>Mammalia</taxon>
        <taxon>Eutheria</taxon>
        <taxon>Laurasiatheria</taxon>
        <taxon>Chiroptera</taxon>
        <taxon>Yinpterochiroptera</taxon>
        <taxon>Rhinolophoidea</taxon>
        <taxon>Hipposideridae</taxon>
        <taxon>Hipposideros</taxon>
    </lineage>
</organism>
<feature type="region of interest" description="Disordered" evidence="1">
    <location>
        <begin position="112"/>
        <end position="137"/>
    </location>
</feature>
<reference evidence="3" key="1">
    <citation type="submission" date="2025-08" db="UniProtKB">
        <authorList>
            <consortium name="RefSeq"/>
        </authorList>
    </citation>
    <scope>IDENTIFICATION</scope>
    <source>
        <tissue evidence="3">Muscle</tissue>
    </source>
</reference>
<name>A0A8B7PRU7_HIPAR</name>
<feature type="region of interest" description="Disordered" evidence="1">
    <location>
        <begin position="30"/>
        <end position="56"/>
    </location>
</feature>
<dbReference type="CTD" id="51002"/>
<dbReference type="RefSeq" id="XP_019479135.1">
    <property type="nucleotide sequence ID" value="XM_019623590.1"/>
</dbReference>
<evidence type="ECO:0000313" key="3">
    <source>
        <dbReference type="RefSeq" id="XP_019479135.1"/>
    </source>
</evidence>
<keyword evidence="2" id="KW-1185">Reference proteome</keyword>
<dbReference type="OrthoDB" id="329139at2759"/>
<dbReference type="Proteomes" id="UP000694851">
    <property type="component" value="Unplaced"/>
</dbReference>
<dbReference type="GeneID" id="109371212"/>
<gene>
    <name evidence="3" type="primary">TPRKB</name>
</gene>
<accession>A0A8B7PRU7</accession>
<sequence>MRRAAGGDRERLRPSFRKLKACFRGEDIPRRTGKAAAVPDPAHQFPHTSPLIPGDHRGGFHEGIIACTERIPLWCPKQDFNQGGWINVLEPANEDTSSVCSLAAEHALNSYPGCHSEADGRSQAEASQDTQGFSSSR</sequence>
<dbReference type="AlphaFoldDB" id="A0A8B7PRU7"/>
<protein>
    <submittedName>
        <fullName evidence="3">EKC/KEOPS complex subunit TPRKB isoform X4</fullName>
    </submittedName>
</protein>